<reference evidence="2" key="1">
    <citation type="journal article" date="2019" name="Int. J. Syst. Evol. Microbiol.">
        <title>The Global Catalogue of Microorganisms (GCM) 10K type strain sequencing project: providing services to taxonomists for standard genome sequencing and annotation.</title>
        <authorList>
            <consortium name="The Broad Institute Genomics Platform"/>
            <consortium name="The Broad Institute Genome Sequencing Center for Infectious Disease"/>
            <person name="Wu L."/>
            <person name="Ma J."/>
        </authorList>
    </citation>
    <scope>NUCLEOTIDE SEQUENCE [LARGE SCALE GENOMIC DNA]</scope>
    <source>
        <strain evidence="2">CCUG 54939</strain>
    </source>
</reference>
<dbReference type="PANTHER" id="PTHR34309:SF1">
    <property type="entry name" value="PROTEIN GLCG"/>
    <property type="match status" value="1"/>
</dbReference>
<dbReference type="PANTHER" id="PTHR34309">
    <property type="entry name" value="SLR1406 PROTEIN"/>
    <property type="match status" value="1"/>
</dbReference>
<dbReference type="Pfam" id="PF03928">
    <property type="entry name" value="HbpS-like"/>
    <property type="match status" value="1"/>
</dbReference>
<evidence type="ECO:0000313" key="1">
    <source>
        <dbReference type="EMBL" id="MFC3913073.1"/>
    </source>
</evidence>
<sequence length="145" mass="15654">MMLCPLRLQPLLQALLQQQQTSGAPISLALTDSHGELLHFTRMAGASLHSGELARNKAYTAARDRQSTRDLGAWSRNSGRTLPYWSDARFTGFAGGVPLWHEGAVVAAVGISGLSEEEDHRLATELTHALGQHLISNGDLNRGIS</sequence>
<organism evidence="1 2">
    <name type="scientific">Pseudaeromonas sharmana</name>
    <dbReference type="NCBI Taxonomy" id="328412"/>
    <lineage>
        <taxon>Bacteria</taxon>
        <taxon>Pseudomonadati</taxon>
        <taxon>Pseudomonadota</taxon>
        <taxon>Gammaproteobacteria</taxon>
        <taxon>Aeromonadales</taxon>
        <taxon>Aeromonadaceae</taxon>
        <taxon>Pseudaeromonas</taxon>
    </lineage>
</organism>
<name>A0ABV8CLZ2_9GAMM</name>
<proteinExistence type="predicted"/>
<dbReference type="InterPro" id="IPR005624">
    <property type="entry name" value="PduO/GlcC-like"/>
</dbReference>
<dbReference type="EMBL" id="JBHSAF010000005">
    <property type="protein sequence ID" value="MFC3913073.1"/>
    <property type="molecule type" value="Genomic_DNA"/>
</dbReference>
<dbReference type="SUPFAM" id="SSF143744">
    <property type="entry name" value="GlcG-like"/>
    <property type="match status" value="1"/>
</dbReference>
<dbReference type="Gene3D" id="3.30.450.150">
    <property type="entry name" value="Haem-degrading domain"/>
    <property type="match status" value="1"/>
</dbReference>
<dbReference type="Proteomes" id="UP001595692">
    <property type="component" value="Unassembled WGS sequence"/>
</dbReference>
<gene>
    <name evidence="1" type="ORF">ACFOSS_06275</name>
</gene>
<protein>
    <submittedName>
        <fullName evidence="1">Heme-binding protein</fullName>
    </submittedName>
</protein>
<dbReference type="InterPro" id="IPR052517">
    <property type="entry name" value="GlcG_carb_metab_protein"/>
</dbReference>
<keyword evidence="2" id="KW-1185">Reference proteome</keyword>
<evidence type="ECO:0000313" key="2">
    <source>
        <dbReference type="Proteomes" id="UP001595692"/>
    </source>
</evidence>
<dbReference type="RefSeq" id="WP_377151308.1">
    <property type="nucleotide sequence ID" value="NZ_JBHSAF010000005.1"/>
</dbReference>
<dbReference type="InterPro" id="IPR038084">
    <property type="entry name" value="PduO/GlcC-like_sf"/>
</dbReference>
<comment type="caution">
    <text evidence="1">The sequence shown here is derived from an EMBL/GenBank/DDBJ whole genome shotgun (WGS) entry which is preliminary data.</text>
</comment>
<accession>A0ABV8CLZ2</accession>